<accession>A0A2C9D5B2</accession>
<dbReference type="PANTHER" id="PTHR43611:SF3">
    <property type="entry name" value="FLAVIN MONONUCLEOTIDE HYDROLASE 1, CHLOROPLATIC"/>
    <property type="match status" value="1"/>
</dbReference>
<dbReference type="Pfam" id="PF00702">
    <property type="entry name" value="Hydrolase"/>
    <property type="match status" value="1"/>
</dbReference>
<protein>
    <submittedName>
        <fullName evidence="1">Alpha-D-glucose-1-phosphatase</fullName>
    </submittedName>
</protein>
<reference evidence="2" key="1">
    <citation type="submission" date="2017-09" db="EMBL/GenBank/DDBJ databases">
        <title>Genome sequence of Nannocystis excedens DSM 71.</title>
        <authorList>
            <person name="Blom J."/>
        </authorList>
    </citation>
    <scope>NUCLEOTIDE SEQUENCE [LARGE SCALE GENOMIC DNA]</scope>
    <source>
        <strain evidence="2">type strain: E19</strain>
    </source>
</reference>
<dbReference type="SFLD" id="SFLDS00003">
    <property type="entry name" value="Haloacid_Dehalogenase"/>
    <property type="match status" value="1"/>
</dbReference>
<dbReference type="EMBL" id="LT960614">
    <property type="protein sequence ID" value="SON54695.1"/>
    <property type="molecule type" value="Genomic_DNA"/>
</dbReference>
<name>A0A2C9D5B2_9HYPH</name>
<sequence length="205" mass="23348">MSEKIRHVVFDIGRVLVHYEAEVPYRHLIPDEKTRRWFLDNVCTDAWNYEQDRGRSWADAEAVLIAEHPDWENLIRAFRRHWHEMVPYAYDGTVSIMDELLEAGYDVTLLTNFSADTFPEVQELYPFLKKPRGATVSGLVGVMKPDPAIYKAHVEAFDLDPAATVFIDDKLENVDAAKAAGWQGIHFSDAEALRQEIGAMGLLAT</sequence>
<dbReference type="AlphaFoldDB" id="A0A2C9D5B2"/>
<dbReference type="CDD" id="cd02603">
    <property type="entry name" value="HAD_sEH-N_like"/>
    <property type="match status" value="1"/>
</dbReference>
<dbReference type="RefSeq" id="WP_099555206.1">
    <property type="nucleotide sequence ID" value="NZ_LT960614.1"/>
</dbReference>
<dbReference type="InterPro" id="IPR036412">
    <property type="entry name" value="HAD-like_sf"/>
</dbReference>
<dbReference type="InterPro" id="IPR006439">
    <property type="entry name" value="HAD-SF_hydro_IA"/>
</dbReference>
<gene>
    <name evidence="1" type="ORF">HDIA_1154</name>
</gene>
<evidence type="ECO:0000313" key="1">
    <source>
        <dbReference type="EMBL" id="SON54695.1"/>
    </source>
</evidence>
<dbReference type="NCBIfam" id="TIGR01509">
    <property type="entry name" value="HAD-SF-IA-v3"/>
    <property type="match status" value="1"/>
</dbReference>
<dbReference type="InterPro" id="IPR023198">
    <property type="entry name" value="PGP-like_dom2"/>
</dbReference>
<organism evidence="1 2">
    <name type="scientific">Hartmannibacter diazotrophicus</name>
    <dbReference type="NCBI Taxonomy" id="1482074"/>
    <lineage>
        <taxon>Bacteria</taxon>
        <taxon>Pseudomonadati</taxon>
        <taxon>Pseudomonadota</taxon>
        <taxon>Alphaproteobacteria</taxon>
        <taxon>Hyphomicrobiales</taxon>
        <taxon>Pleomorphomonadaceae</taxon>
        <taxon>Hartmannibacter</taxon>
    </lineage>
</organism>
<proteinExistence type="predicted"/>
<dbReference type="Gene3D" id="3.40.50.1000">
    <property type="entry name" value="HAD superfamily/HAD-like"/>
    <property type="match status" value="1"/>
</dbReference>
<dbReference type="PANTHER" id="PTHR43611">
    <property type="entry name" value="ALPHA-D-GLUCOSE 1-PHOSPHATE PHOSPHATASE"/>
    <property type="match status" value="1"/>
</dbReference>
<dbReference type="OrthoDB" id="9807742at2"/>
<dbReference type="KEGG" id="hdi:HDIA_1154"/>
<dbReference type="InterPro" id="IPR023214">
    <property type="entry name" value="HAD_sf"/>
</dbReference>
<dbReference type="SUPFAM" id="SSF56784">
    <property type="entry name" value="HAD-like"/>
    <property type="match status" value="1"/>
</dbReference>
<keyword evidence="2" id="KW-1185">Reference proteome</keyword>
<dbReference type="SFLD" id="SFLDG01129">
    <property type="entry name" value="C1.5:_HAD__Beta-PGM__Phosphata"/>
    <property type="match status" value="1"/>
</dbReference>
<evidence type="ECO:0000313" key="2">
    <source>
        <dbReference type="Proteomes" id="UP000223606"/>
    </source>
</evidence>
<dbReference type="Proteomes" id="UP000223606">
    <property type="component" value="Chromosome 1"/>
</dbReference>
<dbReference type="Gene3D" id="1.10.150.240">
    <property type="entry name" value="Putative phosphatase, domain 2"/>
    <property type="match status" value="1"/>
</dbReference>